<dbReference type="PATRIC" id="fig|400772.4.peg.1563"/>
<accession>A0A0F0LYR1</accession>
<gene>
    <name evidence="1" type="ORF">RR49_01541</name>
</gene>
<keyword evidence="2" id="KW-1185">Reference proteome</keyword>
<evidence type="ECO:0000313" key="2">
    <source>
        <dbReference type="Proteomes" id="UP000033451"/>
    </source>
</evidence>
<dbReference type="Proteomes" id="UP000033451">
    <property type="component" value="Unassembled WGS sequence"/>
</dbReference>
<dbReference type="RefSeq" id="WP_048809076.1">
    <property type="nucleotide sequence ID" value="NZ_JBOFAV010000007.1"/>
</dbReference>
<dbReference type="AlphaFoldDB" id="A0A0F0LYR1"/>
<protein>
    <submittedName>
        <fullName evidence="1">Uncharacterized protein</fullName>
    </submittedName>
</protein>
<evidence type="ECO:0000313" key="1">
    <source>
        <dbReference type="EMBL" id="KJL36531.1"/>
    </source>
</evidence>
<organism evidence="1 2">
    <name type="scientific">Microbacterium ginsengisoli</name>
    <dbReference type="NCBI Taxonomy" id="400772"/>
    <lineage>
        <taxon>Bacteria</taxon>
        <taxon>Bacillati</taxon>
        <taxon>Actinomycetota</taxon>
        <taxon>Actinomycetes</taxon>
        <taxon>Micrococcales</taxon>
        <taxon>Microbacteriaceae</taxon>
        <taxon>Microbacterium</taxon>
    </lineage>
</organism>
<sequence length="49" mass="5604">MTAYLTRASVQRVTLAPRMRLIGFGGWSDLAAMRRHQARLADRQQRFAA</sequence>
<comment type="caution">
    <text evidence="1">The sequence shown here is derived from an EMBL/GenBank/DDBJ whole genome shotgun (WGS) entry which is preliminary data.</text>
</comment>
<proteinExistence type="predicted"/>
<dbReference type="EMBL" id="JYIY01000073">
    <property type="protein sequence ID" value="KJL36531.1"/>
    <property type="molecule type" value="Genomic_DNA"/>
</dbReference>
<reference evidence="1 2" key="1">
    <citation type="submission" date="2015-02" db="EMBL/GenBank/DDBJ databases">
        <title>Draft genome sequences of ten Microbacterium spp. with emphasis on heavy metal contaminated environments.</title>
        <authorList>
            <person name="Corretto E."/>
        </authorList>
    </citation>
    <scope>NUCLEOTIDE SEQUENCE [LARGE SCALE GENOMIC DNA]</scope>
    <source>
        <strain evidence="1 2">DSM 18659</strain>
    </source>
</reference>
<name>A0A0F0LYR1_9MICO</name>